<feature type="domain" description="Ribosomal RNA methyltransferase FtsJ" evidence="7">
    <location>
        <begin position="6"/>
        <end position="135"/>
    </location>
</feature>
<dbReference type="GO" id="GO:0000466">
    <property type="term" value="P:maturation of 5.8S rRNA from tricistronic rRNA transcript (SSU-rRNA, 5.8S rRNA, LSU-rRNA)"/>
    <property type="evidence" value="ECO:0007669"/>
    <property type="project" value="TreeGrafter"/>
</dbReference>
<feature type="region of interest" description="Disordered" evidence="6">
    <location>
        <begin position="502"/>
        <end position="540"/>
    </location>
</feature>
<protein>
    <submittedName>
        <fullName evidence="11">AdoMet-dependent rRNA methyltransferase spb1</fullName>
    </submittedName>
</protein>
<dbReference type="InterPro" id="IPR024576">
    <property type="entry name" value="rRNA_MeTfrase_Spb1_DUF3381"/>
</dbReference>
<dbReference type="Pfam" id="PF07780">
    <property type="entry name" value="Spb1_C"/>
    <property type="match status" value="1"/>
</dbReference>
<dbReference type="Pfam" id="PF01728">
    <property type="entry name" value="FtsJ"/>
    <property type="match status" value="1"/>
</dbReference>
<name>A0A6P6RVD0_9EIME</name>
<feature type="coiled-coil region" evidence="5">
    <location>
        <begin position="871"/>
        <end position="924"/>
    </location>
</feature>
<feature type="compositionally biased region" description="Basic and acidic residues" evidence="6">
    <location>
        <begin position="688"/>
        <end position="708"/>
    </location>
</feature>
<dbReference type="GO" id="GO:0008650">
    <property type="term" value="F:rRNA (uridine-2'-O-)-methyltransferase activity"/>
    <property type="evidence" value="ECO:0007669"/>
    <property type="project" value="TreeGrafter"/>
</dbReference>
<feature type="region of interest" description="Disordered" evidence="6">
    <location>
        <begin position="303"/>
        <end position="326"/>
    </location>
</feature>
<dbReference type="RefSeq" id="XP_026191816.1">
    <property type="nucleotide sequence ID" value="XM_026336031.1"/>
</dbReference>
<evidence type="ECO:0000256" key="2">
    <source>
        <dbReference type="ARBA" id="ARBA00022603"/>
    </source>
</evidence>
<keyword evidence="5" id="KW-0175">Coiled coil</keyword>
<dbReference type="Gene3D" id="3.40.50.150">
    <property type="entry name" value="Vaccinia Virus protein VP39"/>
    <property type="match status" value="1"/>
</dbReference>
<feature type="region of interest" description="Disordered" evidence="6">
    <location>
        <begin position="947"/>
        <end position="980"/>
    </location>
</feature>
<dbReference type="GO" id="GO:0000463">
    <property type="term" value="P:maturation of LSU-rRNA from tricistronic rRNA transcript (SSU-rRNA, 5.8S rRNA, LSU-rRNA)"/>
    <property type="evidence" value="ECO:0007669"/>
    <property type="project" value="TreeGrafter"/>
</dbReference>
<feature type="compositionally biased region" description="Acidic residues" evidence="6">
    <location>
        <begin position="514"/>
        <end position="523"/>
    </location>
</feature>
<dbReference type="InterPro" id="IPR050082">
    <property type="entry name" value="RNA_methyltr_RlmE"/>
</dbReference>
<dbReference type="GO" id="GO:0030687">
    <property type="term" value="C:preribosome, large subunit precursor"/>
    <property type="evidence" value="ECO:0007669"/>
    <property type="project" value="TreeGrafter"/>
</dbReference>
<evidence type="ECO:0000256" key="6">
    <source>
        <dbReference type="SAM" id="MobiDB-lite"/>
    </source>
</evidence>
<keyword evidence="1" id="KW-0698">rRNA processing</keyword>
<evidence type="ECO:0000313" key="11">
    <source>
        <dbReference type="RefSeq" id="XP_026191816.1"/>
    </source>
</evidence>
<evidence type="ECO:0000313" key="10">
    <source>
        <dbReference type="Proteomes" id="UP000515125"/>
    </source>
</evidence>
<dbReference type="GO" id="GO:0005730">
    <property type="term" value="C:nucleolus"/>
    <property type="evidence" value="ECO:0007669"/>
    <property type="project" value="TreeGrafter"/>
</dbReference>
<evidence type="ECO:0000259" key="7">
    <source>
        <dbReference type="Pfam" id="PF01728"/>
    </source>
</evidence>
<sequence length="1022" mass="112243">MPLSSLVVGVDLAPIQPIKGCTTFQSDITTQDCRNRLRKLLQGHEADLFLHDGSPNMGMDWSIDAFNQNVLVLHAAHLACDFLRRGGLFVSKVFRSSDYASLLYVLQQLFTRVEATKPQASRNVSAEIFVVCKGFKKPDVIDSRLFDPKFAFLAVDEEPEEGAASGHADASSRGAEGKEAFEAGGAVVPAKAKVKLSEALKIAQKRNRGGYSKDDGGYKVLAVREFLETSSPVETLLGASELRAVLPGEARLCDLTQRVLSHPLTTPEVKDLWGDLKVLGKRDILTLLKWRFKIRRDFALQEKRQQTKGGGTADAQAHDGAGEDEDVAHDLDEKLATLHSEASRLAQRQQRKAAKRQRLLQTKQQFSRNAFAASERDPDLFRMDKQTVDALAKEPAYVDAQLLLTGDATGEGTLPFVESLGVRKGGGKELSDALADATDSDSDLDALDRMEVDLEVGMRLRALAAAEKGGGKAAKKETRRARVLAEKAEEMRAAVADLQSRSLEHLARERQADEMSDTDEEEEDRKAASHGGGSAEKGTQQEELHEYIGELAFCNATACPTPEPWKASVCLYFPTLHTSCRGMECRSGVVRVYRGKRLGYVTAAAATQSLFDEELPVAVVGAKAAGSKPSSSGRLPLAAAAKQGAAAGREEKAAERWFSQSLFSVATANELADSLLTEEFDPVVPQPRHQEGKQQQDEERDVEIKELSEADIPQIPLSDKQKRQQQRRKEEEKKAGAFSLHGQRALIPCSDSTLVRRISVEPVCSLDRRQGASALRDAPQPCVAFSTCFDSTPSECLALSVSRIEEVPAATFEPPRGAEEAAEFEAMGAMLIRRSSRMDLIDGAYNRYAFNDDELPDWFVLDEEKHNKPELPVTKELMQEYKQKIKEINARPIRKVREAAARKKKRAQRILEKMKRQAQGIANSAELSEAGKAKAIARLSKKARQATARKEKALVVSRRVGGGKATQKAQGGKGGARAVKLVDRRLKKDKRAMLKAQAKGKGKFANKGGKRGQQKRKGKKRF</sequence>
<gene>
    <name evidence="11" type="primary">LOC34617727</name>
</gene>
<keyword evidence="2 11" id="KW-0489">Methyltransferase</keyword>
<accession>A0A6P6RVD0</accession>
<organism evidence="10 11">
    <name type="scientific">Cyclospora cayetanensis</name>
    <dbReference type="NCBI Taxonomy" id="88456"/>
    <lineage>
        <taxon>Eukaryota</taxon>
        <taxon>Sar</taxon>
        <taxon>Alveolata</taxon>
        <taxon>Apicomplexa</taxon>
        <taxon>Conoidasida</taxon>
        <taxon>Coccidia</taxon>
        <taxon>Eucoccidiorida</taxon>
        <taxon>Eimeriorina</taxon>
        <taxon>Eimeriidae</taxon>
        <taxon>Cyclospora</taxon>
    </lineage>
</organism>
<feature type="region of interest" description="Disordered" evidence="6">
    <location>
        <begin position="993"/>
        <end position="1022"/>
    </location>
</feature>
<dbReference type="InterPro" id="IPR029063">
    <property type="entry name" value="SAM-dependent_MTases_sf"/>
</dbReference>
<dbReference type="InterPro" id="IPR012920">
    <property type="entry name" value="rRNA_MeTfrase_SPB1-like_C"/>
</dbReference>
<feature type="compositionally biased region" description="Basic residues" evidence="6">
    <location>
        <begin position="998"/>
        <end position="1022"/>
    </location>
</feature>
<feature type="compositionally biased region" description="Basic and acidic residues" evidence="6">
    <location>
        <begin position="719"/>
        <end position="735"/>
    </location>
</feature>
<dbReference type="InterPro" id="IPR002877">
    <property type="entry name" value="RNA_MeTrfase_FtsJ_dom"/>
</dbReference>
<keyword evidence="3" id="KW-0808">Transferase</keyword>
<evidence type="ECO:0000259" key="8">
    <source>
        <dbReference type="Pfam" id="PF07780"/>
    </source>
</evidence>
<dbReference type="PANTHER" id="PTHR10920:SF13">
    <property type="entry name" value="PRE-RRNA 2'-O-RIBOSE RNA METHYLTRANSFERASE FTSJ3"/>
    <property type="match status" value="1"/>
</dbReference>
<evidence type="ECO:0000259" key="9">
    <source>
        <dbReference type="Pfam" id="PF11861"/>
    </source>
</evidence>
<feature type="coiled-coil region" evidence="5">
    <location>
        <begin position="474"/>
        <end position="501"/>
    </location>
</feature>
<reference evidence="11" key="1">
    <citation type="submission" date="2025-08" db="UniProtKB">
        <authorList>
            <consortium name="RefSeq"/>
        </authorList>
    </citation>
    <scope>IDENTIFICATION</scope>
</reference>
<evidence type="ECO:0000256" key="1">
    <source>
        <dbReference type="ARBA" id="ARBA00022552"/>
    </source>
</evidence>
<dbReference type="GO" id="GO:0016435">
    <property type="term" value="F:rRNA (guanine) methyltransferase activity"/>
    <property type="evidence" value="ECO:0007669"/>
    <property type="project" value="TreeGrafter"/>
</dbReference>
<dbReference type="GeneID" id="34617727"/>
<dbReference type="SUPFAM" id="SSF53335">
    <property type="entry name" value="S-adenosyl-L-methionine-dependent methyltransferases"/>
    <property type="match status" value="1"/>
</dbReference>
<evidence type="ECO:0000256" key="5">
    <source>
        <dbReference type="SAM" id="Coils"/>
    </source>
</evidence>
<feature type="region of interest" description="Disordered" evidence="6">
    <location>
        <begin position="680"/>
        <end position="737"/>
    </location>
</feature>
<dbReference type="OrthoDB" id="1287559at2759"/>
<keyword evidence="10" id="KW-1185">Reference proteome</keyword>
<dbReference type="Proteomes" id="UP000515125">
    <property type="component" value="Unplaced"/>
</dbReference>
<feature type="compositionally biased region" description="Basic and acidic residues" evidence="6">
    <location>
        <begin position="502"/>
        <end position="513"/>
    </location>
</feature>
<dbReference type="PANTHER" id="PTHR10920">
    <property type="entry name" value="RIBOSOMAL RNA METHYLTRANSFERASE"/>
    <property type="match status" value="1"/>
</dbReference>
<dbReference type="AlphaFoldDB" id="A0A6P6RVD0"/>
<keyword evidence="4" id="KW-0949">S-adenosyl-L-methionine</keyword>
<dbReference type="Pfam" id="PF11861">
    <property type="entry name" value="DUF3381"/>
    <property type="match status" value="1"/>
</dbReference>
<feature type="domain" description="Ribosomal RNA methyltransferase SPB1-like C-terminal" evidence="8">
    <location>
        <begin position="822"/>
        <end position="995"/>
    </location>
</feature>
<feature type="domain" description="DUF3381" evidence="9">
    <location>
        <begin position="203"/>
        <end position="360"/>
    </location>
</feature>
<evidence type="ECO:0000256" key="4">
    <source>
        <dbReference type="ARBA" id="ARBA00022691"/>
    </source>
</evidence>
<proteinExistence type="predicted"/>
<evidence type="ECO:0000256" key="3">
    <source>
        <dbReference type="ARBA" id="ARBA00022679"/>
    </source>
</evidence>